<dbReference type="Proteomes" id="UP000290288">
    <property type="component" value="Unassembled WGS sequence"/>
</dbReference>
<feature type="non-terminal residue" evidence="1">
    <location>
        <position position="1"/>
    </location>
</feature>
<name>A0A4Q2D2P7_9AGAR</name>
<accession>A0A4Q2D2P7</accession>
<comment type="caution">
    <text evidence="1">The sequence shown here is derived from an EMBL/GenBank/DDBJ whole genome shotgun (WGS) entry which is preliminary data.</text>
</comment>
<reference evidence="1 2" key="1">
    <citation type="submission" date="2019-01" db="EMBL/GenBank/DDBJ databases">
        <title>Draft genome sequence of Psathyrella aberdarensis IHI B618.</title>
        <authorList>
            <person name="Buettner E."/>
            <person name="Kellner H."/>
        </authorList>
    </citation>
    <scope>NUCLEOTIDE SEQUENCE [LARGE SCALE GENOMIC DNA]</scope>
    <source>
        <strain evidence="1 2">IHI B618</strain>
    </source>
</reference>
<keyword evidence="2" id="KW-1185">Reference proteome</keyword>
<evidence type="ECO:0000313" key="1">
    <source>
        <dbReference type="EMBL" id="RXW12611.1"/>
    </source>
</evidence>
<dbReference type="EMBL" id="SDEE01001181">
    <property type="protein sequence ID" value="RXW12611.1"/>
    <property type="molecule type" value="Genomic_DNA"/>
</dbReference>
<organism evidence="1 2">
    <name type="scientific">Candolleomyces aberdarensis</name>
    <dbReference type="NCBI Taxonomy" id="2316362"/>
    <lineage>
        <taxon>Eukaryota</taxon>
        <taxon>Fungi</taxon>
        <taxon>Dikarya</taxon>
        <taxon>Basidiomycota</taxon>
        <taxon>Agaricomycotina</taxon>
        <taxon>Agaricomycetes</taxon>
        <taxon>Agaricomycetidae</taxon>
        <taxon>Agaricales</taxon>
        <taxon>Agaricineae</taxon>
        <taxon>Psathyrellaceae</taxon>
        <taxon>Candolleomyces</taxon>
    </lineage>
</organism>
<evidence type="ECO:0000313" key="2">
    <source>
        <dbReference type="Proteomes" id="UP000290288"/>
    </source>
</evidence>
<protein>
    <submittedName>
        <fullName evidence="1">Uncharacterized protein</fullName>
    </submittedName>
</protein>
<sequence>GQGSQDVGTDGVALLVGTDGVEHFGDGDRTADDWFALYVAADVMRHGSVDGGLDELSLGRDADRMDRRGVAPGSTGKLLDGMEEEIWALMVDADADVTVPERRKFVDDVGTERSLDEEFLAYMCTVGCQWIFDDPGDTPSSVDYNGLYRNMDE</sequence>
<proteinExistence type="predicted"/>
<dbReference type="AlphaFoldDB" id="A0A4Q2D2P7"/>
<gene>
    <name evidence="1" type="ORF">EST38_g13241</name>
</gene>